<protein>
    <submittedName>
        <fullName evidence="1">Uncharacterized protein</fullName>
    </submittedName>
</protein>
<sequence>MTRSQTLLNGHSFKNAALALVLGLGASLGATTVVSADQLARSAGVEPGVYPKAVLMQIVQAKADNNTAQLTHILREANAKKADPAQAFVLTVSAREAKVGEHLFDQRRF</sequence>
<dbReference type="STRING" id="282199.GCA_001049735_00080"/>
<reference evidence="1 2" key="1">
    <citation type="submission" date="2015-04" db="EMBL/GenBank/DDBJ databases">
        <authorList>
            <person name="Syromyatnikov M.Y."/>
            <person name="Popov V.N."/>
        </authorList>
    </citation>
    <scope>NUCLEOTIDE SEQUENCE [LARGE SCALE GENOMIC DNA]</scope>
    <source>
        <strain evidence="1 2">CECT 5292</strain>
    </source>
</reference>
<dbReference type="Proteomes" id="UP000048949">
    <property type="component" value="Unassembled WGS sequence"/>
</dbReference>
<organism evidence="1 2">
    <name type="scientific">Nereida ignava</name>
    <dbReference type="NCBI Taxonomy" id="282199"/>
    <lineage>
        <taxon>Bacteria</taxon>
        <taxon>Pseudomonadati</taxon>
        <taxon>Pseudomonadota</taxon>
        <taxon>Alphaproteobacteria</taxon>
        <taxon>Rhodobacterales</taxon>
        <taxon>Roseobacteraceae</taxon>
        <taxon>Nereida</taxon>
    </lineage>
</organism>
<evidence type="ECO:0000313" key="1">
    <source>
        <dbReference type="EMBL" id="CRK74056.1"/>
    </source>
</evidence>
<keyword evidence="2" id="KW-1185">Reference proteome</keyword>
<dbReference type="AlphaFoldDB" id="A0A0U1NH48"/>
<gene>
    <name evidence="1" type="ORF">NIG5292_00080</name>
</gene>
<evidence type="ECO:0000313" key="2">
    <source>
        <dbReference type="Proteomes" id="UP000048949"/>
    </source>
</evidence>
<name>A0A0U1NH48_9RHOB</name>
<proteinExistence type="predicted"/>
<dbReference type="EMBL" id="CVQV01000002">
    <property type="protein sequence ID" value="CRK74056.1"/>
    <property type="molecule type" value="Genomic_DNA"/>
</dbReference>
<accession>A0A0U1NH48</accession>
<dbReference type="RefSeq" id="WP_048597368.1">
    <property type="nucleotide sequence ID" value="NZ_CBFHGK010000003.1"/>
</dbReference>